<dbReference type="RefSeq" id="WP_012954165.1">
    <property type="nucleotide sequence ID" value="NC_013771.1"/>
</dbReference>
<dbReference type="EMBL" id="CP001842">
    <property type="protein sequence ID" value="ADB95478.1"/>
    <property type="molecule type" value="Genomic_DNA"/>
</dbReference>
<gene>
    <name evidence="1" type="ordered locus">UCYN_07850</name>
</gene>
<dbReference type="STRING" id="1453429.UCYN_07850"/>
<dbReference type="AlphaFoldDB" id="D3EPS8"/>
<dbReference type="HOGENOM" id="CLU_134859_0_0_3"/>
<accession>D3EPS8</accession>
<proteinExistence type="predicted"/>
<reference evidence="1 2" key="1">
    <citation type="journal article" date="2010" name="Nature">
        <title>Metabolic streamlining in an open-ocean nitrogen-fixing cyanobacterium.</title>
        <authorList>
            <person name="Tripp H.J."/>
            <person name="Bench S.R."/>
            <person name="Turk K.A."/>
            <person name="Foster R.A."/>
            <person name="Desany B.A."/>
            <person name="Niazi F."/>
            <person name="Affourtit J.P."/>
            <person name="Zehr J.P."/>
        </authorList>
    </citation>
    <scope>NUCLEOTIDE SEQUENCE [LARGE SCALE GENOMIC DNA]</scope>
    <source>
        <strain evidence="2">ALOHA</strain>
    </source>
</reference>
<organism evidence="2">
    <name type="scientific">Atelocyanobacterium thalassa (isolate ALOHA)</name>
    <dbReference type="NCBI Taxonomy" id="1453429"/>
    <lineage>
        <taxon>Bacteria</taxon>
        <taxon>Bacillati</taxon>
        <taxon>Cyanobacteriota</taxon>
        <taxon>Cyanophyceae</taxon>
        <taxon>Oscillatoriophycideae</taxon>
        <taxon>Chroococcales</taxon>
        <taxon>Aphanothecaceae</taxon>
        <taxon>Candidatus Atelocyanobacterium</taxon>
        <taxon>Candidatus Atelocyanobacterium thalassae</taxon>
    </lineage>
</organism>
<dbReference type="OrthoDB" id="512175at2"/>
<dbReference type="Proteomes" id="UP000001405">
    <property type="component" value="Chromosome"/>
</dbReference>
<evidence type="ECO:0000313" key="1">
    <source>
        <dbReference type="EMBL" id="ADB95478.1"/>
    </source>
</evidence>
<evidence type="ECO:0000313" key="2">
    <source>
        <dbReference type="Proteomes" id="UP000001405"/>
    </source>
</evidence>
<sequence length="131" mass="15322">MTLFFSNFDTKGSIFRAERALLCSPFSLDLFITMKKESVSFSKIVNTRKTKERQTLKFLSEQKIEQKLIWLIKVGILRREVDGQGITDSFRLTPLGKKIVEKWQTKSTNIPKLSLLDQMSDKFLYYLNSFI</sequence>
<dbReference type="KEGG" id="cyu:UCYN_07850"/>
<dbReference type="PATRIC" id="fig|713887.8.peg.734"/>
<name>D3EPS8_ATETH</name>
<evidence type="ECO:0008006" key="3">
    <source>
        <dbReference type="Google" id="ProtNLM"/>
    </source>
</evidence>
<protein>
    <recommendedName>
        <fullName evidence="3">Transcriptional regulator</fullName>
    </recommendedName>
</protein>
<dbReference type="NCBIfam" id="NF045586">
    <property type="entry name" value="Npun_F0494_fam"/>
    <property type="match status" value="1"/>
</dbReference>
<dbReference type="InterPro" id="IPR054651">
    <property type="entry name" value="Npun_F0494-like"/>
</dbReference>
<keyword evidence="2" id="KW-1185">Reference proteome</keyword>